<sequence>MSSFITEVEALLSQGILYKCPDRFALGIGLAMAQDREGALRLLEGMVSLAKTQKTKTKGKEDWLKNLSRSLDTYQIVDREWIHENVFPLPQRPKKREQEYNPGAGQRDIRLGQAGSSLDQACYLGDELLNVEKLLGKPGTPSHNEDLGPDPDILLGTPSPRKCLDKSSTAVCPMEVSFPGEDKVEATGGHTDSGAAGLPLGEVEGDPSEDASRTSTGRDERVLYYRENQVRSSESHREDRSRLSGERVEDRKWSQAKKRDTRSEPARKVRQMPGTSSGGNLRVSVEIPKKIRLTRDSLSQVQKRLECQRRVERLRRNHTCCVPGCDSVGVEFEKVHAMTRHVPTVFDGRLADPSDIVQGMRVRALLQVATWLLGRPGTLHDLLDLVNAQHFLESRETTHPRSSSWSTLEGFCRYLREPVPAEFTLAPVNSVAGLLHWRVLYLLAALLQPRDRLYWMEQFAYPPIVVESLPEAVDSHFHPDRLRRAANIHGTIEDVLALGVEQQVVRLKLKHVVASFCDPETYPSSRDVDTFPPEVIVAVGIHPKHAVNPKRILTDALERLSSLLTNPRVVAIGEVGLDHSVDPADWWYQMKLLQKLLPIIRENKVLVLHCRGITGDNGMEAHLLLLHLLKPLSRQQRIQLHAFNGNQLVVGWWLEVFPKTHFSFNRSVENFTPEQVAAVVSMPEDLLLIETDAPYFTRPHMRFSAPAEVGDVAAMLAGLRGVTTQHILEITTRNAVNLFGEIPTGQVAL</sequence>
<dbReference type="PANTHER" id="PTHR46363:SF1">
    <property type="entry name" value="DEOXYRIBONUCLEASE TATDN2-RELATED"/>
    <property type="match status" value="1"/>
</dbReference>
<dbReference type="GO" id="GO:0016788">
    <property type="term" value="F:hydrolase activity, acting on ester bonds"/>
    <property type="evidence" value="ECO:0007669"/>
    <property type="project" value="InterPro"/>
</dbReference>
<dbReference type="InterPro" id="IPR032466">
    <property type="entry name" value="Metal_Hydrolase"/>
</dbReference>
<keyword evidence="2" id="KW-0378">Hydrolase</keyword>
<reference evidence="4" key="1">
    <citation type="journal article" date="2019" name="bioRxiv">
        <title>The Genome of the Zebra Mussel, Dreissena polymorpha: A Resource for Invasive Species Research.</title>
        <authorList>
            <person name="McCartney M.A."/>
            <person name="Auch B."/>
            <person name="Kono T."/>
            <person name="Mallez S."/>
            <person name="Zhang Y."/>
            <person name="Obille A."/>
            <person name="Becker A."/>
            <person name="Abrahante J.E."/>
            <person name="Garbe J."/>
            <person name="Badalamenti J.P."/>
            <person name="Herman A."/>
            <person name="Mangelson H."/>
            <person name="Liachko I."/>
            <person name="Sullivan S."/>
            <person name="Sone E.D."/>
            <person name="Koren S."/>
            <person name="Silverstein K.A.T."/>
            <person name="Beckman K.B."/>
            <person name="Gohl D.M."/>
        </authorList>
    </citation>
    <scope>NUCLEOTIDE SEQUENCE</scope>
    <source>
        <strain evidence="4">Duluth1</strain>
        <tissue evidence="4">Whole animal</tissue>
    </source>
</reference>
<dbReference type="PANTHER" id="PTHR46363">
    <property type="entry name" value="DEOXYRIBONUCLEASE TATDN2-RELATED"/>
    <property type="match status" value="1"/>
</dbReference>
<feature type="region of interest" description="Disordered" evidence="3">
    <location>
        <begin position="135"/>
        <end position="161"/>
    </location>
</feature>
<evidence type="ECO:0000256" key="2">
    <source>
        <dbReference type="ARBA" id="ARBA00022801"/>
    </source>
</evidence>
<dbReference type="AlphaFoldDB" id="A0A9D4HWE4"/>
<feature type="compositionally biased region" description="Basic and acidic residues" evidence="3">
    <location>
        <begin position="233"/>
        <end position="267"/>
    </location>
</feature>
<dbReference type="EMBL" id="JAIWYP010000007">
    <property type="protein sequence ID" value="KAH3797886.1"/>
    <property type="molecule type" value="Genomic_DNA"/>
</dbReference>
<comment type="caution">
    <text evidence="4">The sequence shown here is derived from an EMBL/GenBank/DDBJ whole genome shotgun (WGS) entry which is preliminary data.</text>
</comment>
<evidence type="ECO:0000313" key="4">
    <source>
        <dbReference type="EMBL" id="KAH3733526.1"/>
    </source>
</evidence>
<dbReference type="SUPFAM" id="SSF51556">
    <property type="entry name" value="Metallo-dependent hydrolases"/>
    <property type="match status" value="1"/>
</dbReference>
<feature type="compositionally biased region" description="Basic and acidic residues" evidence="3">
    <location>
        <begin position="210"/>
        <end position="224"/>
    </location>
</feature>
<comment type="similarity">
    <text evidence="1">Belongs to the metallo-dependent hydrolases superfamily. TatD-type hydrolase family.</text>
</comment>
<evidence type="ECO:0000313" key="6">
    <source>
        <dbReference type="Proteomes" id="UP000828390"/>
    </source>
</evidence>
<organism evidence="4 6">
    <name type="scientific">Dreissena polymorpha</name>
    <name type="common">Zebra mussel</name>
    <name type="synonym">Mytilus polymorpha</name>
    <dbReference type="NCBI Taxonomy" id="45954"/>
    <lineage>
        <taxon>Eukaryota</taxon>
        <taxon>Metazoa</taxon>
        <taxon>Spiralia</taxon>
        <taxon>Lophotrochozoa</taxon>
        <taxon>Mollusca</taxon>
        <taxon>Bivalvia</taxon>
        <taxon>Autobranchia</taxon>
        <taxon>Heteroconchia</taxon>
        <taxon>Euheterodonta</taxon>
        <taxon>Imparidentia</taxon>
        <taxon>Neoheterodontei</taxon>
        <taxon>Myida</taxon>
        <taxon>Dreissenoidea</taxon>
        <taxon>Dreissenidae</taxon>
        <taxon>Dreissena</taxon>
    </lineage>
</organism>
<keyword evidence="6" id="KW-1185">Reference proteome</keyword>
<evidence type="ECO:0000256" key="3">
    <source>
        <dbReference type="SAM" id="MobiDB-lite"/>
    </source>
</evidence>
<dbReference type="InterPro" id="IPR018228">
    <property type="entry name" value="DNase_TatD-rel_CS"/>
</dbReference>
<evidence type="ECO:0000256" key="1">
    <source>
        <dbReference type="ARBA" id="ARBA00009275"/>
    </source>
</evidence>
<dbReference type="EMBL" id="JAIWYP010000011">
    <property type="protein sequence ID" value="KAH3733526.1"/>
    <property type="molecule type" value="Genomic_DNA"/>
</dbReference>
<dbReference type="Gene3D" id="3.20.20.140">
    <property type="entry name" value="Metal-dependent hydrolases"/>
    <property type="match status" value="1"/>
</dbReference>
<protein>
    <submittedName>
        <fullName evidence="4">Uncharacterized protein</fullName>
    </submittedName>
</protein>
<dbReference type="PROSITE" id="PS01091">
    <property type="entry name" value="TATD_3"/>
    <property type="match status" value="1"/>
</dbReference>
<dbReference type="InterPro" id="IPR001130">
    <property type="entry name" value="TatD-like"/>
</dbReference>
<accession>A0A9D4HWE4</accession>
<dbReference type="OrthoDB" id="116078at2759"/>
<proteinExistence type="inferred from homology"/>
<gene>
    <name evidence="4" type="ORF">DPMN_039955</name>
    <name evidence="5" type="ORF">DPMN_151475</name>
</gene>
<dbReference type="Pfam" id="PF01026">
    <property type="entry name" value="TatD_DNase"/>
    <property type="match status" value="1"/>
</dbReference>
<name>A0A9D4HWE4_DREPO</name>
<reference evidence="4" key="2">
    <citation type="submission" date="2020-11" db="EMBL/GenBank/DDBJ databases">
        <authorList>
            <person name="McCartney M.A."/>
            <person name="Auch B."/>
            <person name="Kono T."/>
            <person name="Mallez S."/>
            <person name="Becker A."/>
            <person name="Gohl D.M."/>
            <person name="Silverstein K.A.T."/>
            <person name="Koren S."/>
            <person name="Bechman K.B."/>
            <person name="Herman A."/>
            <person name="Abrahante J.E."/>
            <person name="Garbe J."/>
        </authorList>
    </citation>
    <scope>NUCLEOTIDE SEQUENCE</scope>
    <source>
        <strain evidence="4">Duluth1</strain>
        <tissue evidence="4">Whole animal</tissue>
    </source>
</reference>
<dbReference type="Proteomes" id="UP000828390">
    <property type="component" value="Unassembled WGS sequence"/>
</dbReference>
<feature type="region of interest" description="Disordered" evidence="3">
    <location>
        <begin position="181"/>
        <end position="283"/>
    </location>
</feature>
<evidence type="ECO:0000313" key="5">
    <source>
        <dbReference type="EMBL" id="KAH3797886.1"/>
    </source>
</evidence>